<evidence type="ECO:0000313" key="2">
    <source>
        <dbReference type="EMBL" id="KAK3263432.1"/>
    </source>
</evidence>
<evidence type="ECO:0000256" key="1">
    <source>
        <dbReference type="SAM" id="Phobius"/>
    </source>
</evidence>
<dbReference type="EMBL" id="LGRX02015450">
    <property type="protein sequence ID" value="KAK3263432.1"/>
    <property type="molecule type" value="Genomic_DNA"/>
</dbReference>
<feature type="transmembrane region" description="Helical" evidence="1">
    <location>
        <begin position="72"/>
        <end position="92"/>
    </location>
</feature>
<accession>A0AAE0KWM1</accession>
<dbReference type="AlphaFoldDB" id="A0AAE0KWM1"/>
<gene>
    <name evidence="2" type="ORF">CYMTET_27760</name>
</gene>
<keyword evidence="1" id="KW-1133">Transmembrane helix</keyword>
<keyword evidence="1" id="KW-0472">Membrane</keyword>
<sequence length="122" mass="13339">MASCRQRSRISAVASALEVIRRRELTPGYDLVVSGGAYAPDTKIESINPIVDMSFDHYELTPQHPPLFPPPCVPLGHCVVVFGVAAALIGYYPMVLVGGPYSIMVLPQGPMLQEFNWALVRI</sequence>
<proteinExistence type="predicted"/>
<evidence type="ECO:0000313" key="3">
    <source>
        <dbReference type="Proteomes" id="UP001190700"/>
    </source>
</evidence>
<keyword evidence="3" id="KW-1185">Reference proteome</keyword>
<name>A0AAE0KWM1_9CHLO</name>
<reference evidence="2 3" key="1">
    <citation type="journal article" date="2015" name="Genome Biol. Evol.">
        <title>Comparative Genomics of a Bacterivorous Green Alga Reveals Evolutionary Causalities and Consequences of Phago-Mixotrophic Mode of Nutrition.</title>
        <authorList>
            <person name="Burns J.A."/>
            <person name="Paasch A."/>
            <person name="Narechania A."/>
            <person name="Kim E."/>
        </authorList>
    </citation>
    <scope>NUCLEOTIDE SEQUENCE [LARGE SCALE GENOMIC DNA]</scope>
    <source>
        <strain evidence="2 3">PLY_AMNH</strain>
    </source>
</reference>
<dbReference type="Proteomes" id="UP001190700">
    <property type="component" value="Unassembled WGS sequence"/>
</dbReference>
<protein>
    <submittedName>
        <fullName evidence="2">Uncharacterized protein</fullName>
    </submittedName>
</protein>
<organism evidence="2 3">
    <name type="scientific">Cymbomonas tetramitiformis</name>
    <dbReference type="NCBI Taxonomy" id="36881"/>
    <lineage>
        <taxon>Eukaryota</taxon>
        <taxon>Viridiplantae</taxon>
        <taxon>Chlorophyta</taxon>
        <taxon>Pyramimonadophyceae</taxon>
        <taxon>Pyramimonadales</taxon>
        <taxon>Pyramimonadaceae</taxon>
        <taxon>Cymbomonas</taxon>
    </lineage>
</organism>
<keyword evidence="1" id="KW-0812">Transmembrane</keyword>
<comment type="caution">
    <text evidence="2">The sequence shown here is derived from an EMBL/GenBank/DDBJ whole genome shotgun (WGS) entry which is preliminary data.</text>
</comment>